<reference evidence="2 3" key="1">
    <citation type="journal article" date="2023" name="G3 (Bethesda)">
        <title>A chromosome-level genome assembly of Zasmidium syzygii isolated from banana leaves.</title>
        <authorList>
            <person name="van Westerhoven A.C."/>
            <person name="Mehrabi R."/>
            <person name="Talebi R."/>
            <person name="Steentjes M.B.F."/>
            <person name="Corcolon B."/>
            <person name="Chong P.A."/>
            <person name="Kema G.H.J."/>
            <person name="Seidl M.F."/>
        </authorList>
    </citation>
    <scope>NUCLEOTIDE SEQUENCE [LARGE SCALE GENOMIC DNA]</scope>
    <source>
        <strain evidence="2 3">P124</strain>
    </source>
</reference>
<dbReference type="PANTHER" id="PTHR43792:SF16">
    <property type="entry name" value="N-ACETYLTRANSFERASE DOMAIN-CONTAINING PROTEIN"/>
    <property type="match status" value="1"/>
</dbReference>
<dbReference type="Proteomes" id="UP001305779">
    <property type="component" value="Unassembled WGS sequence"/>
</dbReference>
<comment type="caution">
    <text evidence="2">The sequence shown here is derived from an EMBL/GenBank/DDBJ whole genome shotgun (WGS) entry which is preliminary data.</text>
</comment>
<dbReference type="PROSITE" id="PS51186">
    <property type="entry name" value="GNAT"/>
    <property type="match status" value="1"/>
</dbReference>
<dbReference type="Gene3D" id="3.40.630.30">
    <property type="match status" value="1"/>
</dbReference>
<dbReference type="Pfam" id="PF13302">
    <property type="entry name" value="Acetyltransf_3"/>
    <property type="match status" value="1"/>
</dbReference>
<evidence type="ECO:0000313" key="3">
    <source>
        <dbReference type="Proteomes" id="UP001305779"/>
    </source>
</evidence>
<keyword evidence="3" id="KW-1185">Reference proteome</keyword>
<feature type="domain" description="N-acetyltransferase" evidence="1">
    <location>
        <begin position="48"/>
        <end position="196"/>
    </location>
</feature>
<evidence type="ECO:0000313" key="2">
    <source>
        <dbReference type="EMBL" id="KAK4505046.1"/>
    </source>
</evidence>
<dbReference type="InterPro" id="IPR000182">
    <property type="entry name" value="GNAT_dom"/>
</dbReference>
<proteinExistence type="predicted"/>
<gene>
    <name evidence="2" type="ORF">PRZ48_003009</name>
</gene>
<sequence>MTTLHSLFPPHLSTPRLTLDRFDHSPAHYDTLLTAMNSPTAHTHMGDFHIRTPAQLDAFNAIARIHDPRFKDGIADDDCYYVIRLGPNNPKGELIGGVSIRQCHAKDPSGNPIDLAPDMGWCMLEGHMGQGYATEAARELMRYAREEVGWKELSAFASEKNPMSNRVAEKLGFVEGGSCPDLDAPAGELLSLYVLPGMERIDERLKGGLGFSMAEG</sequence>
<dbReference type="PANTHER" id="PTHR43792">
    <property type="entry name" value="GNAT FAMILY, PUTATIVE (AFU_ORTHOLOGUE AFUA_3G00765)-RELATED-RELATED"/>
    <property type="match status" value="1"/>
</dbReference>
<name>A0ABR0EV38_ZASCE</name>
<organism evidence="2 3">
    <name type="scientific">Zasmidium cellare</name>
    <name type="common">Wine cellar mold</name>
    <name type="synonym">Racodium cellare</name>
    <dbReference type="NCBI Taxonomy" id="395010"/>
    <lineage>
        <taxon>Eukaryota</taxon>
        <taxon>Fungi</taxon>
        <taxon>Dikarya</taxon>
        <taxon>Ascomycota</taxon>
        <taxon>Pezizomycotina</taxon>
        <taxon>Dothideomycetes</taxon>
        <taxon>Dothideomycetidae</taxon>
        <taxon>Mycosphaerellales</taxon>
        <taxon>Mycosphaerellaceae</taxon>
        <taxon>Zasmidium</taxon>
    </lineage>
</organism>
<evidence type="ECO:0000259" key="1">
    <source>
        <dbReference type="PROSITE" id="PS51186"/>
    </source>
</evidence>
<protein>
    <recommendedName>
        <fullName evidence="1">N-acetyltransferase domain-containing protein</fullName>
    </recommendedName>
</protein>
<dbReference type="SUPFAM" id="SSF55729">
    <property type="entry name" value="Acyl-CoA N-acyltransferases (Nat)"/>
    <property type="match status" value="1"/>
</dbReference>
<accession>A0ABR0EV38</accession>
<dbReference type="InterPro" id="IPR051531">
    <property type="entry name" value="N-acetyltransferase"/>
</dbReference>
<dbReference type="EMBL" id="JAXOVC010000002">
    <property type="protein sequence ID" value="KAK4505046.1"/>
    <property type="molecule type" value="Genomic_DNA"/>
</dbReference>
<dbReference type="InterPro" id="IPR016181">
    <property type="entry name" value="Acyl_CoA_acyltransferase"/>
</dbReference>